<evidence type="ECO:0000256" key="4">
    <source>
        <dbReference type="ARBA" id="ARBA00022643"/>
    </source>
</evidence>
<protein>
    <recommendedName>
        <fullName evidence="6">Nitroreductase domain-containing protein</fullName>
    </recommendedName>
</protein>
<evidence type="ECO:0000256" key="5">
    <source>
        <dbReference type="ARBA" id="ARBA00023002"/>
    </source>
</evidence>
<comment type="similarity">
    <text evidence="2">Belongs to the nitroreductase family.</text>
</comment>
<dbReference type="CDD" id="cd02062">
    <property type="entry name" value="Nitro_FMN_reductase"/>
    <property type="match status" value="1"/>
</dbReference>
<gene>
    <name evidence="7" type="ORF">LCGC14_2012410</name>
</gene>
<dbReference type="GO" id="GO:0016491">
    <property type="term" value="F:oxidoreductase activity"/>
    <property type="evidence" value="ECO:0007669"/>
    <property type="project" value="UniProtKB-KW"/>
</dbReference>
<dbReference type="EMBL" id="LAZR01023094">
    <property type="protein sequence ID" value="KKL79682.1"/>
    <property type="molecule type" value="Genomic_DNA"/>
</dbReference>
<feature type="domain" description="Nitroreductase" evidence="6">
    <location>
        <begin position="9"/>
        <end position="63"/>
    </location>
</feature>
<dbReference type="PANTHER" id="PTHR43673:SF2">
    <property type="entry name" value="NITROREDUCTASE"/>
    <property type="match status" value="1"/>
</dbReference>
<dbReference type="Gene3D" id="3.40.109.10">
    <property type="entry name" value="NADH Oxidase"/>
    <property type="match status" value="1"/>
</dbReference>
<evidence type="ECO:0000256" key="2">
    <source>
        <dbReference type="ARBA" id="ARBA00007118"/>
    </source>
</evidence>
<comment type="caution">
    <text evidence="7">The sequence shown here is derived from an EMBL/GenBank/DDBJ whole genome shotgun (WGS) entry which is preliminary data.</text>
</comment>
<name>A0A0F9HX46_9ZZZZ</name>
<dbReference type="PANTHER" id="PTHR43673">
    <property type="entry name" value="NAD(P)H NITROREDUCTASE YDGI-RELATED"/>
    <property type="match status" value="1"/>
</dbReference>
<sequence length="229" mass="25848">MEFKQVVGRRRSIRFFEPDKQVEREKIQTILEAARLASCAVNAQWLRAIVVERDKLPEEKLNQLKTPVAALTLDLAPLHIYFFCDLGVVNRIKGERLRELVDVGALAPTHGWSHKFVDDFVYPQILEPMTRNREGYLGAAMADCGGAAHIALLTAFEEGLGACLNTPNPALVSRVFNVPEEWVPLWVLLVGYPAESWEAGGQRPRPPFEELYFEGEYGTPFKRDPTVVE</sequence>
<feature type="non-terminal residue" evidence="7">
    <location>
        <position position="229"/>
    </location>
</feature>
<keyword evidence="3" id="KW-0285">Flavoprotein</keyword>
<accession>A0A0F9HX46</accession>
<evidence type="ECO:0000259" key="6">
    <source>
        <dbReference type="Pfam" id="PF00881"/>
    </source>
</evidence>
<dbReference type="Pfam" id="PF00881">
    <property type="entry name" value="Nitroreductase"/>
    <property type="match status" value="1"/>
</dbReference>
<keyword evidence="5" id="KW-0560">Oxidoreductase</keyword>
<evidence type="ECO:0000313" key="7">
    <source>
        <dbReference type="EMBL" id="KKL79682.1"/>
    </source>
</evidence>
<keyword evidence="4" id="KW-0288">FMN</keyword>
<dbReference type="AlphaFoldDB" id="A0A0F9HX46"/>
<dbReference type="SUPFAM" id="SSF55469">
    <property type="entry name" value="FMN-dependent nitroreductase-like"/>
    <property type="match status" value="1"/>
</dbReference>
<evidence type="ECO:0000256" key="1">
    <source>
        <dbReference type="ARBA" id="ARBA00001917"/>
    </source>
</evidence>
<dbReference type="InterPro" id="IPR000415">
    <property type="entry name" value="Nitroreductase-like"/>
</dbReference>
<organism evidence="7">
    <name type="scientific">marine sediment metagenome</name>
    <dbReference type="NCBI Taxonomy" id="412755"/>
    <lineage>
        <taxon>unclassified sequences</taxon>
        <taxon>metagenomes</taxon>
        <taxon>ecological metagenomes</taxon>
    </lineage>
</organism>
<evidence type="ECO:0000256" key="3">
    <source>
        <dbReference type="ARBA" id="ARBA00022630"/>
    </source>
</evidence>
<proteinExistence type="inferred from homology"/>
<reference evidence="7" key="1">
    <citation type="journal article" date="2015" name="Nature">
        <title>Complex archaea that bridge the gap between prokaryotes and eukaryotes.</title>
        <authorList>
            <person name="Spang A."/>
            <person name="Saw J.H."/>
            <person name="Jorgensen S.L."/>
            <person name="Zaremba-Niedzwiedzka K."/>
            <person name="Martijn J."/>
            <person name="Lind A.E."/>
            <person name="van Eijk R."/>
            <person name="Schleper C."/>
            <person name="Guy L."/>
            <person name="Ettema T.J."/>
        </authorList>
    </citation>
    <scope>NUCLEOTIDE SEQUENCE</scope>
</reference>
<dbReference type="InterPro" id="IPR029479">
    <property type="entry name" value="Nitroreductase"/>
</dbReference>
<comment type="cofactor">
    <cofactor evidence="1">
        <name>FMN</name>
        <dbReference type="ChEBI" id="CHEBI:58210"/>
    </cofactor>
</comment>